<dbReference type="SMART" id="SM00283">
    <property type="entry name" value="MA"/>
    <property type="match status" value="1"/>
</dbReference>
<dbReference type="SUPFAM" id="SSF58104">
    <property type="entry name" value="Methyl-accepting chemotaxis protein (MCP) signaling domain"/>
    <property type="match status" value="1"/>
</dbReference>
<dbReference type="InterPro" id="IPR051310">
    <property type="entry name" value="MCP_chemotaxis"/>
</dbReference>
<dbReference type="RefSeq" id="WP_221250183.1">
    <property type="nucleotide sequence ID" value="NZ_AP024355.1"/>
</dbReference>
<feature type="transmembrane region" description="Helical" evidence="4">
    <location>
        <begin position="343"/>
        <end position="362"/>
    </location>
</feature>
<keyword evidence="1" id="KW-0488">Methylation</keyword>
<keyword evidence="4" id="KW-0812">Transmembrane</keyword>
<accession>A0ABN6E3L1</accession>
<dbReference type="Gene3D" id="6.10.340.10">
    <property type="match status" value="1"/>
</dbReference>
<dbReference type="CDD" id="cd11386">
    <property type="entry name" value="MCP_signal"/>
    <property type="match status" value="1"/>
</dbReference>
<comment type="similarity">
    <text evidence="2">Belongs to the methyl-accepting chemotaxis (MCP) protein family.</text>
</comment>
<evidence type="ECO:0000256" key="3">
    <source>
        <dbReference type="PROSITE-ProRule" id="PRU00284"/>
    </source>
</evidence>
<dbReference type="Proteomes" id="UP001319827">
    <property type="component" value="Chromosome"/>
</dbReference>
<dbReference type="InterPro" id="IPR004089">
    <property type="entry name" value="MCPsignal_dom"/>
</dbReference>
<keyword evidence="8" id="KW-1185">Reference proteome</keyword>
<keyword evidence="4" id="KW-0472">Membrane</keyword>
<protein>
    <recommendedName>
        <fullName evidence="9">Methyl-accepting chemotaxis sensory transducer</fullName>
    </recommendedName>
</protein>
<reference evidence="7 8" key="1">
    <citation type="journal article" date="2016" name="C (Basel)">
        <title>Selective Growth of and Electricity Production by Marine Exoelectrogenic Bacteria in Self-Aggregated Hydrogel of Microbially Reduced Graphene Oxide.</title>
        <authorList>
            <person name="Yoshida N."/>
            <person name="Goto Y."/>
            <person name="Miyata Y."/>
        </authorList>
    </citation>
    <scope>NUCLEOTIDE SEQUENCE [LARGE SCALE GENOMIC DNA]</scope>
    <source>
        <strain evidence="7 8">NIT-T3</strain>
    </source>
</reference>
<gene>
    <name evidence="7" type="ORF">DESUT3_38710</name>
</gene>
<keyword evidence="3" id="KW-0807">Transducer</keyword>
<dbReference type="CDD" id="cd06225">
    <property type="entry name" value="HAMP"/>
    <property type="match status" value="1"/>
</dbReference>
<evidence type="ECO:0000256" key="2">
    <source>
        <dbReference type="ARBA" id="ARBA00029447"/>
    </source>
</evidence>
<dbReference type="Pfam" id="PF00015">
    <property type="entry name" value="MCPsignal"/>
    <property type="match status" value="1"/>
</dbReference>
<name>A0ABN6E3L1_9BACT</name>
<dbReference type="PROSITE" id="PS50885">
    <property type="entry name" value="HAMP"/>
    <property type="match status" value="1"/>
</dbReference>
<evidence type="ECO:0000259" key="6">
    <source>
        <dbReference type="PROSITE" id="PS50885"/>
    </source>
</evidence>
<dbReference type="PROSITE" id="PS50111">
    <property type="entry name" value="CHEMOTAXIS_TRANSDUC_2"/>
    <property type="match status" value="1"/>
</dbReference>
<evidence type="ECO:0000256" key="4">
    <source>
        <dbReference type="SAM" id="Phobius"/>
    </source>
</evidence>
<dbReference type="PANTHER" id="PTHR43531">
    <property type="entry name" value="PROTEIN ICFG"/>
    <property type="match status" value="1"/>
</dbReference>
<evidence type="ECO:0000259" key="5">
    <source>
        <dbReference type="PROSITE" id="PS50111"/>
    </source>
</evidence>
<reference evidence="7 8" key="2">
    <citation type="journal article" date="2021" name="Int. J. Syst. Evol. Microbiol.">
        <title>Isolation and Polyphasic Characterization of Desulfuromonas versatilis sp. Nov., an Electrogenic Bacteria Capable of Versatile Metabolism Isolated from a Graphene Oxide-Reducing Enrichment Culture.</title>
        <authorList>
            <person name="Xie L."/>
            <person name="Yoshida N."/>
            <person name="Ishii S."/>
            <person name="Meng L."/>
        </authorList>
    </citation>
    <scope>NUCLEOTIDE SEQUENCE [LARGE SCALE GENOMIC DNA]</scope>
    <source>
        <strain evidence="7 8">NIT-T3</strain>
    </source>
</reference>
<dbReference type="Gene3D" id="1.10.287.950">
    <property type="entry name" value="Methyl-accepting chemotaxis protein"/>
    <property type="match status" value="1"/>
</dbReference>
<evidence type="ECO:0008006" key="9">
    <source>
        <dbReference type="Google" id="ProtNLM"/>
    </source>
</evidence>
<feature type="domain" description="HAMP" evidence="6">
    <location>
        <begin position="364"/>
        <end position="416"/>
    </location>
</feature>
<dbReference type="PANTHER" id="PTHR43531:SF14">
    <property type="entry name" value="METHYL-ACCEPTING CHEMOTAXIS PROTEIN I-RELATED"/>
    <property type="match status" value="1"/>
</dbReference>
<dbReference type="Pfam" id="PF00672">
    <property type="entry name" value="HAMP"/>
    <property type="match status" value="1"/>
</dbReference>
<dbReference type="SMART" id="SM00304">
    <property type="entry name" value="HAMP"/>
    <property type="match status" value="1"/>
</dbReference>
<sequence>MISNSIGRRLAAGFAAVVALVALMCLVTLWATRGVKQANLDVSRALDSAIAAQDQSAQSEALIGLVRQTRAELDRAVGALRDALLQNRDEVGLFEEGKPDPLAAFLNAPESARLVESLAEGAAGLDKLGKARQALLEADEKLRGMWRPRHEGLANGLNDLKRAQIYWALKVANMIFIQSSIGELLDEELADTPLAEFKAGPLYQRFAPGFAPLAAAVERAEPVNARLWETSYKLNSLTYESKWEQVRKLYRDEVPSAIKSMAVDLDGVLALEEQALRAQEKTVALLNGPLNEVYRQVVALLDEMEGQLEQRVLQQASVVAAASEVLRDKRQGVEDKLLGLERVNLVLTLVVIVLGALVGWRITRSITGPLALTVGMLRGLDAGVLDQRLEMRRRDEIGQLARCMDAFADNLQHEVITAFRKLAAGDFTFRAGGVISQPLAEANGALCGLMEQVKQSGSRIAAGAEQIADASRILSEGATEQASSLEQISSSMTEMAARTRQNAAQAGDASRYSAAAREAVAAGSRQMSSLVEAMEGVKQSSKDISRIIKTIDDIAFQTNLLALNAAVEAARAGKHGKGFAVVAEEVRSLAGRSAKAARETAQLIEGAAARAEVGVELAGQTAGSLAETSSQITRVSELMAGIAVASKDQAAGIAEVSQGLEQIDRVTQQNTASAEQSAGAAGELAAQAQLLRQMLDRFKVAELAEEELPAAGEDAEPRLLDWGLALD</sequence>
<dbReference type="EMBL" id="AP024355">
    <property type="protein sequence ID" value="BCR06802.1"/>
    <property type="molecule type" value="Genomic_DNA"/>
</dbReference>
<evidence type="ECO:0000313" key="7">
    <source>
        <dbReference type="EMBL" id="BCR06802.1"/>
    </source>
</evidence>
<evidence type="ECO:0000256" key="1">
    <source>
        <dbReference type="ARBA" id="ARBA00022481"/>
    </source>
</evidence>
<evidence type="ECO:0000313" key="8">
    <source>
        <dbReference type="Proteomes" id="UP001319827"/>
    </source>
</evidence>
<dbReference type="InterPro" id="IPR003660">
    <property type="entry name" value="HAMP_dom"/>
</dbReference>
<feature type="domain" description="Methyl-accepting transducer" evidence="5">
    <location>
        <begin position="456"/>
        <end position="685"/>
    </location>
</feature>
<proteinExistence type="inferred from homology"/>
<organism evidence="7 8">
    <name type="scientific">Desulfuromonas versatilis</name>
    <dbReference type="NCBI Taxonomy" id="2802975"/>
    <lineage>
        <taxon>Bacteria</taxon>
        <taxon>Pseudomonadati</taxon>
        <taxon>Thermodesulfobacteriota</taxon>
        <taxon>Desulfuromonadia</taxon>
        <taxon>Desulfuromonadales</taxon>
        <taxon>Desulfuromonadaceae</taxon>
        <taxon>Desulfuromonas</taxon>
    </lineage>
</organism>
<keyword evidence="4" id="KW-1133">Transmembrane helix</keyword>